<feature type="domain" description="Chromosome segregation protein Spc25 C-terminal" evidence="10">
    <location>
        <begin position="171"/>
        <end position="217"/>
    </location>
</feature>
<dbReference type="EMBL" id="KB206168">
    <property type="protein sequence ID" value="ELP95262.1"/>
    <property type="molecule type" value="Genomic_DNA"/>
</dbReference>
<evidence type="ECO:0000256" key="8">
    <source>
        <dbReference type="ARBA" id="ARBA00023328"/>
    </source>
</evidence>
<dbReference type="InterPro" id="IPR013255">
    <property type="entry name" value="Spc25_C"/>
</dbReference>
<dbReference type="AlphaFoldDB" id="A0A0A1UHG1"/>
<dbReference type="GO" id="GO:0031262">
    <property type="term" value="C:Ndc80 complex"/>
    <property type="evidence" value="ECO:0007669"/>
    <property type="project" value="InterPro"/>
</dbReference>
<comment type="subcellular location">
    <subcellularLocation>
        <location evidence="1">Chromosome</location>
        <location evidence="1">Centromere</location>
    </subcellularLocation>
    <subcellularLocation>
        <location evidence="9">Nucleus</location>
    </subcellularLocation>
    <subcellularLocation>
        <location evidence="9">Chromosome</location>
        <location evidence="9">Centromere</location>
        <location evidence="9">Kinetochore</location>
    </subcellularLocation>
</comment>
<dbReference type="VEuPathDB" id="AmoebaDB:EIN_430680"/>
<keyword evidence="8 9" id="KW-0137">Centromere</keyword>
<dbReference type="GO" id="GO:0051301">
    <property type="term" value="P:cell division"/>
    <property type="evidence" value="ECO:0007669"/>
    <property type="project" value="UniProtKB-UniRule"/>
</dbReference>
<keyword evidence="3 9" id="KW-0158">Chromosome</keyword>
<evidence type="ECO:0000313" key="12">
    <source>
        <dbReference type="Proteomes" id="UP000014680"/>
    </source>
</evidence>
<dbReference type="Pfam" id="PF08234">
    <property type="entry name" value="Spindle_Spc25"/>
    <property type="match status" value="1"/>
</dbReference>
<dbReference type="GO" id="GO:0007059">
    <property type="term" value="P:chromosome segregation"/>
    <property type="evidence" value="ECO:0007669"/>
    <property type="project" value="InterPro"/>
</dbReference>
<keyword evidence="12" id="KW-1185">Reference proteome</keyword>
<name>A0A0A1UHG1_ENTIV</name>
<dbReference type="RefSeq" id="XP_004262033.1">
    <property type="nucleotide sequence ID" value="XM_004261985.1"/>
</dbReference>
<evidence type="ECO:0000256" key="4">
    <source>
        <dbReference type="ARBA" id="ARBA00022618"/>
    </source>
</evidence>
<evidence type="ECO:0000256" key="2">
    <source>
        <dbReference type="ARBA" id="ARBA00006379"/>
    </source>
</evidence>
<dbReference type="KEGG" id="eiv:EIN_430680"/>
<proteinExistence type="inferred from homology"/>
<dbReference type="OMA" id="MLNEEMG"/>
<keyword evidence="9" id="KW-0539">Nucleus</keyword>
<comment type="similarity">
    <text evidence="2 9">Belongs to the SPC25 family.</text>
</comment>
<dbReference type="Proteomes" id="UP000014680">
    <property type="component" value="Unassembled WGS sequence"/>
</dbReference>
<evidence type="ECO:0000256" key="5">
    <source>
        <dbReference type="ARBA" id="ARBA00022776"/>
    </source>
</evidence>
<keyword evidence="9" id="KW-0995">Kinetochore</keyword>
<dbReference type="Gene3D" id="3.30.457.50">
    <property type="entry name" value="Chromosome segregation protein Spc25"/>
    <property type="match status" value="1"/>
</dbReference>
<comment type="subunit">
    <text evidence="9">Component of the NDC80 complex.</text>
</comment>
<evidence type="ECO:0000313" key="11">
    <source>
        <dbReference type="EMBL" id="ELP95262.1"/>
    </source>
</evidence>
<evidence type="ECO:0000256" key="3">
    <source>
        <dbReference type="ARBA" id="ARBA00022454"/>
    </source>
</evidence>
<dbReference type="GeneID" id="14894262"/>
<evidence type="ECO:0000256" key="1">
    <source>
        <dbReference type="ARBA" id="ARBA00004584"/>
    </source>
</evidence>
<evidence type="ECO:0000256" key="7">
    <source>
        <dbReference type="ARBA" id="ARBA00023306"/>
    </source>
</evidence>
<gene>
    <name evidence="11" type="ORF">EIN_430680</name>
</gene>
<protein>
    <recommendedName>
        <fullName evidence="9">Kinetochore protein SPC25</fullName>
    </recommendedName>
</protein>
<keyword evidence="5 9" id="KW-0498">Mitosis</keyword>
<reference evidence="11 12" key="1">
    <citation type="submission" date="2012-10" db="EMBL/GenBank/DDBJ databases">
        <authorList>
            <person name="Zafar N."/>
            <person name="Inman J."/>
            <person name="Hall N."/>
            <person name="Lorenzi H."/>
            <person name="Caler E."/>
        </authorList>
    </citation>
    <scope>NUCLEOTIDE SEQUENCE [LARGE SCALE GENOMIC DNA]</scope>
    <source>
        <strain evidence="11 12">IP1</strain>
    </source>
</reference>
<keyword evidence="6" id="KW-0175">Coiled coil</keyword>
<accession>A0A0A1UHG1</accession>
<keyword evidence="4 9" id="KW-0132">Cell division</keyword>
<keyword evidence="7 9" id="KW-0131">Cell cycle</keyword>
<evidence type="ECO:0000256" key="9">
    <source>
        <dbReference type="RuleBase" id="RU367150"/>
    </source>
</evidence>
<evidence type="ECO:0000259" key="10">
    <source>
        <dbReference type="Pfam" id="PF08234"/>
    </source>
</evidence>
<organism evidence="11 12">
    <name type="scientific">Entamoeba invadens IP1</name>
    <dbReference type="NCBI Taxonomy" id="370355"/>
    <lineage>
        <taxon>Eukaryota</taxon>
        <taxon>Amoebozoa</taxon>
        <taxon>Evosea</taxon>
        <taxon>Archamoebae</taxon>
        <taxon>Mastigamoebida</taxon>
        <taxon>Entamoebidae</taxon>
        <taxon>Entamoeba</taxon>
    </lineage>
</organism>
<comment type="function">
    <text evidence="9">Acts as a component of the essential kinetochore-associated NDC80 complex, which is required for chromosome segregation and spindle checkpoint activity.</text>
</comment>
<evidence type="ECO:0000256" key="6">
    <source>
        <dbReference type="ARBA" id="ARBA00023054"/>
    </source>
</evidence>
<dbReference type="GO" id="GO:0005634">
    <property type="term" value="C:nucleus"/>
    <property type="evidence" value="ECO:0007669"/>
    <property type="project" value="UniProtKB-SubCell"/>
</dbReference>
<sequence length="221" mass="26123">MSMTTSRIEGLPECLEEDDVHFLESVTSRYKEHNEEMRSSKDIFQTKIDTFPQRTGINLQRKEYVPRKTMIEKTDAELRQQIEDDLRLKIEFEEKKIAMLNEEMGYMQTQIGVYEKEIEKKSMIIENEERKKEENTNLLGQFGIEIEVTCEKNTTLLKVSFDKLGDIPQGQIELKIISGIFIVNKCSPKVLDIERYLSKLYQHHNFLKFLLQVRYAFPKTN</sequence>